<feature type="compositionally biased region" description="Basic residues" evidence="1">
    <location>
        <begin position="150"/>
        <end position="162"/>
    </location>
</feature>
<proteinExistence type="predicted"/>
<evidence type="ECO:0000256" key="1">
    <source>
        <dbReference type="SAM" id="MobiDB-lite"/>
    </source>
</evidence>
<comment type="caution">
    <text evidence="2">The sequence shown here is derived from an EMBL/GenBank/DDBJ whole genome shotgun (WGS) entry which is preliminary data.</text>
</comment>
<feature type="region of interest" description="Disordered" evidence="1">
    <location>
        <begin position="125"/>
        <end position="162"/>
    </location>
</feature>
<dbReference type="AlphaFoldDB" id="A0A6D2LQV7"/>
<keyword evidence="3" id="KW-1185">Reference proteome</keyword>
<protein>
    <submittedName>
        <fullName evidence="2">Uncharacterized protein</fullName>
    </submittedName>
</protein>
<sequence length="162" mass="18077">MEMFNEICGAPIFDVYYDDEEPIFDVYGDADSISYIYGGGESINSSDNLAVQGFEYFAKNIQVTGSRITIGNRSFGCAMDDSSFSPSRRNNESFKEFIDVSHVEAFITQLWIRSVVSTSALTRPIQGHEPVTPTPKKLGQDEPVPDKPPPYKKRCICGRASR</sequence>
<dbReference type="EMBL" id="CACVBM020001940">
    <property type="protein sequence ID" value="CAA7062567.1"/>
    <property type="molecule type" value="Genomic_DNA"/>
</dbReference>
<evidence type="ECO:0000313" key="2">
    <source>
        <dbReference type="EMBL" id="CAA7062567.1"/>
    </source>
</evidence>
<organism evidence="2 3">
    <name type="scientific">Microthlaspi erraticum</name>
    <dbReference type="NCBI Taxonomy" id="1685480"/>
    <lineage>
        <taxon>Eukaryota</taxon>
        <taxon>Viridiplantae</taxon>
        <taxon>Streptophyta</taxon>
        <taxon>Embryophyta</taxon>
        <taxon>Tracheophyta</taxon>
        <taxon>Spermatophyta</taxon>
        <taxon>Magnoliopsida</taxon>
        <taxon>eudicotyledons</taxon>
        <taxon>Gunneridae</taxon>
        <taxon>Pentapetalae</taxon>
        <taxon>rosids</taxon>
        <taxon>malvids</taxon>
        <taxon>Brassicales</taxon>
        <taxon>Brassicaceae</taxon>
        <taxon>Coluteocarpeae</taxon>
        <taxon>Microthlaspi</taxon>
    </lineage>
</organism>
<name>A0A6D2LQV7_9BRAS</name>
<accession>A0A6D2LQV7</accession>
<reference evidence="2" key="1">
    <citation type="submission" date="2020-01" db="EMBL/GenBank/DDBJ databases">
        <authorList>
            <person name="Mishra B."/>
        </authorList>
    </citation>
    <scope>NUCLEOTIDE SEQUENCE [LARGE SCALE GENOMIC DNA]</scope>
</reference>
<evidence type="ECO:0000313" key="3">
    <source>
        <dbReference type="Proteomes" id="UP000467841"/>
    </source>
</evidence>
<dbReference type="OrthoDB" id="1133993at2759"/>
<gene>
    <name evidence="2" type="ORF">MERR_LOCUS49803</name>
</gene>
<dbReference type="Proteomes" id="UP000467841">
    <property type="component" value="Unassembled WGS sequence"/>
</dbReference>